<feature type="domain" description="Pyruvate phosphate dikinase AMP/ATP-binding" evidence="13">
    <location>
        <begin position="303"/>
        <end position="355"/>
    </location>
</feature>
<evidence type="ECO:0000259" key="13">
    <source>
        <dbReference type="Pfam" id="PF01326"/>
    </source>
</evidence>
<keyword evidence="10" id="KW-0460">Magnesium</keyword>
<evidence type="ECO:0000256" key="2">
    <source>
        <dbReference type="ARBA" id="ARBA00007837"/>
    </source>
</evidence>
<keyword evidence="7" id="KW-0547">Nucleotide-binding</keyword>
<dbReference type="SUPFAM" id="SSF51621">
    <property type="entry name" value="Phosphoenolpyruvate/pyruvate domain"/>
    <property type="match status" value="1"/>
</dbReference>
<evidence type="ECO:0000313" key="15">
    <source>
        <dbReference type="EMBL" id="MBP1931607.1"/>
    </source>
</evidence>
<dbReference type="Proteomes" id="UP001519343">
    <property type="component" value="Unassembled WGS sequence"/>
</dbReference>
<feature type="domain" description="PEP-utilising enzyme mobile" evidence="12">
    <location>
        <begin position="421"/>
        <end position="501"/>
    </location>
</feature>
<evidence type="ECO:0000256" key="11">
    <source>
        <dbReference type="PIRNR" id="PIRNR000853"/>
    </source>
</evidence>
<evidence type="ECO:0000256" key="10">
    <source>
        <dbReference type="ARBA" id="ARBA00022842"/>
    </source>
</evidence>
<dbReference type="InterPro" id="IPR015813">
    <property type="entry name" value="Pyrv/PenolPyrv_kinase-like_dom"/>
</dbReference>
<dbReference type="InterPro" id="IPR002192">
    <property type="entry name" value="PPDK_AMP/ATP-bd"/>
</dbReference>
<dbReference type="Gene3D" id="1.20.80.30">
    <property type="match status" value="1"/>
</dbReference>
<dbReference type="EMBL" id="JAGGKT010000003">
    <property type="protein sequence ID" value="MBP1931607.1"/>
    <property type="molecule type" value="Genomic_DNA"/>
</dbReference>
<dbReference type="Gene3D" id="1.10.189.10">
    <property type="entry name" value="Pyruvate Phosphate Dikinase, domain 2"/>
    <property type="match status" value="1"/>
</dbReference>
<dbReference type="Pfam" id="PF02896">
    <property type="entry name" value="PEP-utilizers_C"/>
    <property type="match status" value="1"/>
</dbReference>
<evidence type="ECO:0000256" key="3">
    <source>
        <dbReference type="ARBA" id="ARBA00011994"/>
    </source>
</evidence>
<gene>
    <name evidence="15" type="ORF">J2Z37_001608</name>
</gene>
<dbReference type="Gene3D" id="3.30.470.20">
    <property type="entry name" value="ATP-grasp fold, B domain"/>
    <property type="match status" value="1"/>
</dbReference>
<dbReference type="GO" id="GO:0050242">
    <property type="term" value="F:pyruvate, phosphate dikinase activity"/>
    <property type="evidence" value="ECO:0007669"/>
    <property type="project" value="UniProtKB-EC"/>
</dbReference>
<dbReference type="EC" id="2.7.9.1" evidence="3 11"/>
<dbReference type="NCBIfam" id="NF004531">
    <property type="entry name" value="PRK05878.1"/>
    <property type="match status" value="1"/>
</dbReference>
<evidence type="ECO:0000256" key="1">
    <source>
        <dbReference type="ARBA" id="ARBA00001946"/>
    </source>
</evidence>
<dbReference type="PIRSF" id="PIRSF000853">
    <property type="entry name" value="PPDK"/>
    <property type="match status" value="1"/>
</dbReference>
<dbReference type="InterPro" id="IPR008279">
    <property type="entry name" value="PEP-util_enz_mobile_dom"/>
</dbReference>
<evidence type="ECO:0000259" key="12">
    <source>
        <dbReference type="Pfam" id="PF00391"/>
    </source>
</evidence>
<evidence type="ECO:0000256" key="7">
    <source>
        <dbReference type="ARBA" id="ARBA00022741"/>
    </source>
</evidence>
<reference evidence="15 16" key="1">
    <citation type="submission" date="2021-03" db="EMBL/GenBank/DDBJ databases">
        <title>Genomic Encyclopedia of Type Strains, Phase IV (KMG-IV): sequencing the most valuable type-strain genomes for metagenomic binning, comparative biology and taxonomic classification.</title>
        <authorList>
            <person name="Goeker M."/>
        </authorList>
    </citation>
    <scope>NUCLEOTIDE SEQUENCE [LARGE SCALE GENOMIC DNA]</scope>
    <source>
        <strain evidence="15 16">DSM 24738</strain>
    </source>
</reference>
<dbReference type="PANTHER" id="PTHR22931">
    <property type="entry name" value="PHOSPHOENOLPYRUVATE DIKINASE-RELATED"/>
    <property type="match status" value="1"/>
</dbReference>
<evidence type="ECO:0000256" key="8">
    <source>
        <dbReference type="ARBA" id="ARBA00022777"/>
    </source>
</evidence>
<comment type="catalytic activity">
    <reaction evidence="11">
        <text>pyruvate + phosphate + ATP = phosphoenolpyruvate + AMP + diphosphate + H(+)</text>
        <dbReference type="Rhea" id="RHEA:10756"/>
        <dbReference type="ChEBI" id="CHEBI:15361"/>
        <dbReference type="ChEBI" id="CHEBI:15378"/>
        <dbReference type="ChEBI" id="CHEBI:30616"/>
        <dbReference type="ChEBI" id="CHEBI:33019"/>
        <dbReference type="ChEBI" id="CHEBI:43474"/>
        <dbReference type="ChEBI" id="CHEBI:58702"/>
        <dbReference type="ChEBI" id="CHEBI:456215"/>
        <dbReference type="EC" id="2.7.9.1"/>
    </reaction>
</comment>
<dbReference type="Pfam" id="PF00391">
    <property type="entry name" value="PEP-utilizers"/>
    <property type="match status" value="1"/>
</dbReference>
<dbReference type="PROSITE" id="PS00370">
    <property type="entry name" value="PEP_ENZYMES_PHOS_SITE"/>
    <property type="match status" value="1"/>
</dbReference>
<dbReference type="InterPro" id="IPR000121">
    <property type="entry name" value="PEP_util_C"/>
</dbReference>
<dbReference type="SUPFAM" id="SSF56059">
    <property type="entry name" value="Glutathione synthetase ATP-binding domain-like"/>
    <property type="match status" value="1"/>
</dbReference>
<dbReference type="Gene3D" id="3.50.30.10">
    <property type="entry name" value="Phosphohistidine domain"/>
    <property type="match status" value="1"/>
</dbReference>
<name>A0ABS4GMU7_9BACL</name>
<evidence type="ECO:0000256" key="6">
    <source>
        <dbReference type="ARBA" id="ARBA00022723"/>
    </source>
</evidence>
<dbReference type="PANTHER" id="PTHR22931:SF9">
    <property type="entry name" value="PYRUVATE, PHOSPHATE DIKINASE 1, CHLOROPLASTIC"/>
    <property type="match status" value="1"/>
</dbReference>
<evidence type="ECO:0000256" key="4">
    <source>
        <dbReference type="ARBA" id="ARBA00020138"/>
    </source>
</evidence>
<comment type="caution">
    <text evidence="15">The sequence shown here is derived from an EMBL/GenBank/DDBJ whole genome shotgun (WGS) entry which is preliminary data.</text>
</comment>
<feature type="domain" description="Pyruvate phosphate dikinase AMP/ATP-binding" evidence="13">
    <location>
        <begin position="59"/>
        <end position="290"/>
    </location>
</feature>
<dbReference type="Gene3D" id="3.20.20.60">
    <property type="entry name" value="Phosphoenolpyruvate-binding domains"/>
    <property type="match status" value="1"/>
</dbReference>
<accession>A0ABS4GMU7</accession>
<dbReference type="InterPro" id="IPR040442">
    <property type="entry name" value="Pyrv_kinase-like_dom_sf"/>
</dbReference>
<dbReference type="RefSeq" id="WP_209809699.1">
    <property type="nucleotide sequence ID" value="NZ_JAGGKT010000003.1"/>
</dbReference>
<keyword evidence="15" id="KW-0670">Pyruvate</keyword>
<dbReference type="SUPFAM" id="SSF52009">
    <property type="entry name" value="Phosphohistidine domain"/>
    <property type="match status" value="1"/>
</dbReference>
<proteinExistence type="inferred from homology"/>
<comment type="similarity">
    <text evidence="2 11">Belongs to the PEP-utilizing enzyme family.</text>
</comment>
<sequence>MTDKYVYLFSEGNARMNDLLGRKGANLAEMFSLGLPVPFGFTVTTNACRLYYEDSKKINSKIEKQIDYALLRLEQKTGKEFGNTRNPLFVSVRSGSPVSMPGMMDTILNLGLNDLTVKGLAQNTGNPRFAYDSYRRFIQMFSDIVLQIDHYQFERELDQIKRKAGVEKDSELHIEHLLELIKAYKKLVKKESKEEFPQDPKVQLMMAVGAVFESWNNQRATLYRRINKIEQTLGTAVTVQEMVFGNMGEDSGTGVAFTRNPALGDPELYGEFLWNAQGEDVVSGSRTPGSLNELKTKMPETYEDFKKIAQSLEKHYCSVQDIEFTIEQKKLYLLQTRSAKLTPKASIKIAVHMAQEGLISRDEALLRIDPDTLKGLLHETLDPKTDVNVIAKGLPASPGAATGMIVFDSEEAERLQRTGHEVILVRRDTNPDDIHGMVASVGILTSQGGMTSHAAVVARDMSKPCVVGCSAINLDEAKQEVTIGEKRLKAGDIITLDGSTGRVIIGQVPLIAPTLSDEFMTLLGWAKDRKKMAVLGSVNTPKEAMQARFLGAEGIGLCRTEQMFMDPVRVPLVQEMILSQNKWERKKALDNLLPMQKSDFLEMFRIMEGKDVIIRLLDPPLHEFLPSAETLSIEIERAKLARDFEDVQEKEKLFWRVKGLHELNPSFGHRGCRIGITYPEIYDMQVTAIAEAALELKCKGIEVHPQIIVPLVSHANEMKMVREQVLESLSHVFSRYQDQIEIPIGTFIELPRACITTRQIVQYADFIIFGCNDLTQATFGYSRDDAEGKYLAYYIDYKVLPENPFVSLDEEGVGELIRMGTVSGRESNPRLKVGTCGVQSSEKKSVRFFQRLGLDYLSSVPHLIPIGILSAAQAVILEEKN</sequence>
<feature type="domain" description="PEP-utilising enzyme C-terminal" evidence="14">
    <location>
        <begin position="518"/>
        <end position="865"/>
    </location>
</feature>
<evidence type="ECO:0000256" key="9">
    <source>
        <dbReference type="ARBA" id="ARBA00022840"/>
    </source>
</evidence>
<dbReference type="InterPro" id="IPR036637">
    <property type="entry name" value="Phosphohistidine_dom_sf"/>
</dbReference>
<dbReference type="NCBIfam" id="TIGR01828">
    <property type="entry name" value="pyru_phos_dikin"/>
    <property type="match status" value="1"/>
</dbReference>
<evidence type="ECO:0000313" key="16">
    <source>
        <dbReference type="Proteomes" id="UP001519343"/>
    </source>
</evidence>
<dbReference type="InterPro" id="IPR013815">
    <property type="entry name" value="ATP_grasp_subdomain_1"/>
</dbReference>
<dbReference type="InterPro" id="IPR018274">
    <property type="entry name" value="PEP_util_AS"/>
</dbReference>
<organism evidence="15 16">
    <name type="scientific">Ammoniphilus resinae</name>
    <dbReference type="NCBI Taxonomy" id="861532"/>
    <lineage>
        <taxon>Bacteria</taxon>
        <taxon>Bacillati</taxon>
        <taxon>Bacillota</taxon>
        <taxon>Bacilli</taxon>
        <taxon>Bacillales</taxon>
        <taxon>Paenibacillaceae</taxon>
        <taxon>Aneurinibacillus group</taxon>
        <taxon>Ammoniphilus</taxon>
    </lineage>
</organism>
<comment type="cofactor">
    <cofactor evidence="1 11">
        <name>Mg(2+)</name>
        <dbReference type="ChEBI" id="CHEBI:18420"/>
    </cofactor>
</comment>
<dbReference type="Pfam" id="PF01326">
    <property type="entry name" value="PPDK_N"/>
    <property type="match status" value="2"/>
</dbReference>
<protein>
    <recommendedName>
        <fullName evidence="4 11">Pyruvate, phosphate dikinase</fullName>
        <ecNumber evidence="3 11">2.7.9.1</ecNumber>
    </recommendedName>
</protein>
<keyword evidence="6" id="KW-0479">Metal-binding</keyword>
<keyword evidence="5 15" id="KW-0808">Transferase</keyword>
<evidence type="ECO:0000259" key="14">
    <source>
        <dbReference type="Pfam" id="PF02896"/>
    </source>
</evidence>
<keyword evidence="8" id="KW-0418">Kinase</keyword>
<keyword evidence="16" id="KW-1185">Reference proteome</keyword>
<dbReference type="Gene3D" id="3.30.1490.20">
    <property type="entry name" value="ATP-grasp fold, A domain"/>
    <property type="match status" value="1"/>
</dbReference>
<evidence type="ECO:0000256" key="5">
    <source>
        <dbReference type="ARBA" id="ARBA00022679"/>
    </source>
</evidence>
<dbReference type="InterPro" id="IPR010121">
    <property type="entry name" value="Pyruvate_phosphate_dikinase"/>
</dbReference>
<keyword evidence="9" id="KW-0067">ATP-binding</keyword>